<keyword evidence="6" id="KW-0317">Glutathione biosynthesis</keyword>
<evidence type="ECO:0000256" key="1">
    <source>
        <dbReference type="ARBA" id="ARBA00001049"/>
    </source>
</evidence>
<feature type="active site" description="Nucleophile" evidence="4">
    <location>
        <position position="355"/>
    </location>
</feature>
<feature type="binding site" evidence="5">
    <location>
        <position position="440"/>
    </location>
    <ligand>
        <name>L-glutamate</name>
        <dbReference type="ChEBI" id="CHEBI:29985"/>
    </ligand>
</feature>
<dbReference type="Pfam" id="PF01019">
    <property type="entry name" value="G_glu_transpept"/>
    <property type="match status" value="1"/>
</dbReference>
<dbReference type="AlphaFoldDB" id="A0A5C6BRY0"/>
<comment type="catalytic activity">
    <reaction evidence="3 6">
        <text>an N-terminal (5-L-glutamyl)-[peptide] + an alpha-amino acid = 5-L-glutamyl amino acid + an N-terminal L-alpha-aminoacyl-[peptide]</text>
        <dbReference type="Rhea" id="RHEA:23904"/>
        <dbReference type="Rhea" id="RHEA-COMP:9780"/>
        <dbReference type="Rhea" id="RHEA-COMP:9795"/>
        <dbReference type="ChEBI" id="CHEBI:77644"/>
        <dbReference type="ChEBI" id="CHEBI:78597"/>
        <dbReference type="ChEBI" id="CHEBI:78599"/>
        <dbReference type="ChEBI" id="CHEBI:78608"/>
        <dbReference type="EC" id="2.3.2.2"/>
    </reaction>
</comment>
<dbReference type="InterPro" id="IPR000101">
    <property type="entry name" value="GGT_peptidase"/>
</dbReference>
<evidence type="ECO:0000256" key="5">
    <source>
        <dbReference type="PIRSR" id="PIRSR600101-2"/>
    </source>
</evidence>
<dbReference type="InterPro" id="IPR043138">
    <property type="entry name" value="GGT_lsub"/>
</dbReference>
<comment type="similarity">
    <text evidence="6">Belongs to the gamma-glutamyltransferase family.</text>
</comment>
<dbReference type="UniPathway" id="UPA00204"/>
<comment type="PTM">
    <text evidence="6">Cleaved by autocatalysis into a large and a small subunit.</text>
</comment>
<dbReference type="OrthoDB" id="9781342at2"/>
<protein>
    <recommendedName>
        <fullName evidence="6">Glutathione hydrolase proenzyme</fullName>
        <ecNumber evidence="6">2.3.2.2</ecNumber>
        <ecNumber evidence="6">3.4.19.13</ecNumber>
    </recommendedName>
    <component>
        <recommendedName>
            <fullName evidence="6">Glutathione hydrolase large chain</fullName>
        </recommendedName>
    </component>
    <component>
        <recommendedName>
            <fullName evidence="6">Glutathione hydrolase small chain</fullName>
        </recommendedName>
    </component>
</protein>
<organism evidence="7 8">
    <name type="scientific">Symmachiella macrocystis</name>
    <dbReference type="NCBI Taxonomy" id="2527985"/>
    <lineage>
        <taxon>Bacteria</taxon>
        <taxon>Pseudomonadati</taxon>
        <taxon>Planctomycetota</taxon>
        <taxon>Planctomycetia</taxon>
        <taxon>Planctomycetales</taxon>
        <taxon>Planctomycetaceae</taxon>
        <taxon>Symmachiella</taxon>
    </lineage>
</organism>
<evidence type="ECO:0000313" key="8">
    <source>
        <dbReference type="Proteomes" id="UP000320735"/>
    </source>
</evidence>
<dbReference type="InterPro" id="IPR029055">
    <property type="entry name" value="Ntn_hydrolases_N"/>
</dbReference>
<comment type="pathway">
    <text evidence="6">Sulfur metabolism; glutathione metabolism.</text>
</comment>
<comment type="caution">
    <text evidence="7">The sequence shown here is derived from an EMBL/GenBank/DDBJ whole genome shotgun (WGS) entry which is preliminary data.</text>
</comment>
<dbReference type="RefSeq" id="WP_146371238.1">
    <property type="nucleotide sequence ID" value="NZ_SJPP01000001.1"/>
</dbReference>
<sequence>MSHADKWARTRPTISGLHGAVASAHPLASQAGLDVLRSGGNAVDAIAATAATLAVVEPYMSGPGGVGFLLLHKADGTTRVLNFSGNTPAAGTPDQFTPESHECGPRACLIPGNLAGWLEAVEREGTLKRSDIFAAAIRHAEDGFPLHPTNVHFLKICTPRLNDTGQRVFATVPHRIGAVLKQPDLANSYRQIVDEGAETFYRGELAGKIAEHIQSQDGLLSREDLANYRPEWESPIGVDYRGTQVKTCPPNNEGFQILQQLRMLESFDLGEMGHNSADYIQLVSEAIKLAVADRIANNGDPKLCEIPLERLLSDDYIAERRSLINRTWASHSEGERWFGPRDEATVGPGRINGMTTHMAAVDEAGNVASITQSLGNGFGSGVMIPGTGIVLNNFAWWCEIDPACPTPNLIAPGKRWSSCMAPLHAFRDGRFWFSVATPGSWGILQTTMQMFLNVAEFGADLQAAIEAPRFRVWERTRMQIETRIPRAVRDQLTRRHHALEPVGDFSPLVGGGQGVMIDPESGARMAAADPRRDGYALAY</sequence>
<dbReference type="EMBL" id="SJPP01000001">
    <property type="protein sequence ID" value="TWU13986.1"/>
    <property type="molecule type" value="Genomic_DNA"/>
</dbReference>
<evidence type="ECO:0000256" key="3">
    <source>
        <dbReference type="ARBA" id="ARBA00047417"/>
    </source>
</evidence>
<dbReference type="GO" id="GO:0036374">
    <property type="term" value="F:glutathione hydrolase activity"/>
    <property type="evidence" value="ECO:0007669"/>
    <property type="project" value="UniProtKB-UniRule"/>
</dbReference>
<keyword evidence="8" id="KW-1185">Reference proteome</keyword>
<dbReference type="EC" id="2.3.2.2" evidence="6"/>
<comment type="catalytic activity">
    <reaction evidence="2 6">
        <text>glutathione + H2O = L-cysteinylglycine + L-glutamate</text>
        <dbReference type="Rhea" id="RHEA:28807"/>
        <dbReference type="ChEBI" id="CHEBI:15377"/>
        <dbReference type="ChEBI" id="CHEBI:29985"/>
        <dbReference type="ChEBI" id="CHEBI:57925"/>
        <dbReference type="ChEBI" id="CHEBI:61694"/>
        <dbReference type="EC" id="3.4.19.13"/>
    </reaction>
</comment>
<dbReference type="InterPro" id="IPR043137">
    <property type="entry name" value="GGT_ssub_C"/>
</dbReference>
<dbReference type="PANTHER" id="PTHR43881">
    <property type="entry name" value="GAMMA-GLUTAMYLTRANSPEPTIDASE (AFU_ORTHOLOGUE AFUA_4G13580)"/>
    <property type="match status" value="1"/>
</dbReference>
<comment type="subunit">
    <text evidence="6">This enzyme consists of two polypeptide chains, which are synthesized in precursor form from a single polypeptide.</text>
</comment>
<accession>A0A5C6BRY0</accession>
<evidence type="ECO:0000313" key="7">
    <source>
        <dbReference type="EMBL" id="TWU13986.1"/>
    </source>
</evidence>
<dbReference type="SUPFAM" id="SSF56235">
    <property type="entry name" value="N-terminal nucleophile aminohydrolases (Ntn hydrolases)"/>
    <property type="match status" value="1"/>
</dbReference>
<dbReference type="GO" id="GO:0006750">
    <property type="term" value="P:glutathione biosynthetic process"/>
    <property type="evidence" value="ECO:0007669"/>
    <property type="project" value="UniProtKB-KW"/>
</dbReference>
<dbReference type="PRINTS" id="PR01210">
    <property type="entry name" value="GGTRANSPTASE"/>
</dbReference>
<reference evidence="7 8" key="1">
    <citation type="submission" date="2019-02" db="EMBL/GenBank/DDBJ databases">
        <title>Deep-cultivation of Planctomycetes and their phenomic and genomic characterization uncovers novel biology.</title>
        <authorList>
            <person name="Wiegand S."/>
            <person name="Jogler M."/>
            <person name="Boedeker C."/>
            <person name="Pinto D."/>
            <person name="Vollmers J."/>
            <person name="Rivas-Marin E."/>
            <person name="Kohn T."/>
            <person name="Peeters S.H."/>
            <person name="Heuer A."/>
            <person name="Rast P."/>
            <person name="Oberbeckmann S."/>
            <person name="Bunk B."/>
            <person name="Jeske O."/>
            <person name="Meyerdierks A."/>
            <person name="Storesund J.E."/>
            <person name="Kallscheuer N."/>
            <person name="Luecker S."/>
            <person name="Lage O.M."/>
            <person name="Pohl T."/>
            <person name="Merkel B.J."/>
            <person name="Hornburger P."/>
            <person name="Mueller R.-W."/>
            <person name="Bruemmer F."/>
            <person name="Labrenz M."/>
            <person name="Spormann A.M."/>
            <person name="Op Den Camp H."/>
            <person name="Overmann J."/>
            <person name="Amann R."/>
            <person name="Jetten M.S.M."/>
            <person name="Mascher T."/>
            <person name="Medema M.H."/>
            <person name="Devos D.P."/>
            <person name="Kaster A.-K."/>
            <person name="Ovreas L."/>
            <person name="Rohde M."/>
            <person name="Galperin M.Y."/>
            <person name="Jogler C."/>
        </authorList>
    </citation>
    <scope>NUCLEOTIDE SEQUENCE [LARGE SCALE GENOMIC DNA]</scope>
    <source>
        <strain evidence="7 8">CA54</strain>
    </source>
</reference>
<dbReference type="GO" id="GO:0103068">
    <property type="term" value="F:leukotriene C4 gamma-glutamyl transferase activity"/>
    <property type="evidence" value="ECO:0007669"/>
    <property type="project" value="UniProtKB-EC"/>
</dbReference>
<keyword evidence="6 7" id="KW-0012">Acyltransferase</keyword>
<dbReference type="PANTHER" id="PTHR43881:SF5">
    <property type="entry name" value="GAMMA-GLUTAMYLTRANSPEPTIDASE"/>
    <property type="match status" value="1"/>
</dbReference>
<proteinExistence type="inferred from homology"/>
<evidence type="ECO:0000256" key="4">
    <source>
        <dbReference type="PIRSR" id="PIRSR600101-1"/>
    </source>
</evidence>
<keyword evidence="6" id="KW-0378">Hydrolase</keyword>
<keyword evidence="6" id="KW-0865">Zymogen</keyword>
<comment type="catalytic activity">
    <reaction evidence="1 6">
        <text>an S-substituted glutathione + H2O = an S-substituted L-cysteinylglycine + L-glutamate</text>
        <dbReference type="Rhea" id="RHEA:59468"/>
        <dbReference type="ChEBI" id="CHEBI:15377"/>
        <dbReference type="ChEBI" id="CHEBI:29985"/>
        <dbReference type="ChEBI" id="CHEBI:90779"/>
        <dbReference type="ChEBI" id="CHEBI:143103"/>
        <dbReference type="EC" id="3.4.19.13"/>
    </reaction>
</comment>
<dbReference type="Gene3D" id="3.60.20.40">
    <property type="match status" value="1"/>
</dbReference>
<dbReference type="GO" id="GO:0006751">
    <property type="term" value="P:glutathione catabolic process"/>
    <property type="evidence" value="ECO:0007669"/>
    <property type="project" value="UniProtKB-UniRule"/>
</dbReference>
<dbReference type="InterPro" id="IPR052896">
    <property type="entry name" value="GGT-like_enzyme"/>
</dbReference>
<dbReference type="Gene3D" id="1.10.246.130">
    <property type="match status" value="1"/>
</dbReference>
<evidence type="ECO:0000256" key="2">
    <source>
        <dbReference type="ARBA" id="ARBA00001089"/>
    </source>
</evidence>
<name>A0A5C6BRY0_9PLAN</name>
<dbReference type="EC" id="3.4.19.13" evidence="6"/>
<keyword evidence="6 7" id="KW-0808">Transferase</keyword>
<dbReference type="Proteomes" id="UP000320735">
    <property type="component" value="Unassembled WGS sequence"/>
</dbReference>
<evidence type="ECO:0000256" key="6">
    <source>
        <dbReference type="RuleBase" id="RU368036"/>
    </source>
</evidence>
<gene>
    <name evidence="7" type="primary">ggt_2</name>
    <name evidence="7" type="ORF">CA54_28280</name>
</gene>
<dbReference type="NCBIfam" id="TIGR00066">
    <property type="entry name" value="g_glut_trans"/>
    <property type="match status" value="1"/>
</dbReference>